<dbReference type="Gene3D" id="2.160.10.10">
    <property type="entry name" value="Hexapeptide repeat proteins"/>
    <property type="match status" value="1"/>
</dbReference>
<dbReference type="AlphaFoldDB" id="A0A4P8XWK8"/>
<dbReference type="Pfam" id="PF14602">
    <property type="entry name" value="Hexapep_2"/>
    <property type="match status" value="1"/>
</dbReference>
<dbReference type="GO" id="GO:0008374">
    <property type="term" value="F:O-acyltransferase activity"/>
    <property type="evidence" value="ECO:0007669"/>
    <property type="project" value="TreeGrafter"/>
</dbReference>
<gene>
    <name evidence="4" type="ORF">E5Z56_03615</name>
</gene>
<reference evidence="4 5" key="1">
    <citation type="submission" date="2019-04" db="EMBL/GenBank/DDBJ databases">
        <authorList>
            <person name="Embree M."/>
            <person name="Gaffney J.R."/>
        </authorList>
    </citation>
    <scope>NUCLEOTIDE SEQUENCE [LARGE SCALE GENOMIC DNA]</scope>
    <source>
        <strain evidence="4 5">JE7A12</strain>
    </source>
</reference>
<evidence type="ECO:0000256" key="2">
    <source>
        <dbReference type="ARBA" id="ARBA00022679"/>
    </source>
</evidence>
<keyword evidence="5" id="KW-1185">Reference proteome</keyword>
<keyword evidence="2 4" id="KW-0808">Transferase</keyword>
<dbReference type="InterPro" id="IPR018357">
    <property type="entry name" value="Hexapep_transf_CS"/>
</dbReference>
<dbReference type="PROSITE" id="PS00101">
    <property type="entry name" value="HEXAPEP_TRANSFERASES"/>
    <property type="match status" value="1"/>
</dbReference>
<evidence type="ECO:0000313" key="4">
    <source>
        <dbReference type="EMBL" id="QCT06499.1"/>
    </source>
</evidence>
<organism evidence="4 5">
    <name type="scientific">Ruminococcus bovis</name>
    <dbReference type="NCBI Taxonomy" id="2564099"/>
    <lineage>
        <taxon>Bacteria</taxon>
        <taxon>Bacillati</taxon>
        <taxon>Bacillota</taxon>
        <taxon>Clostridia</taxon>
        <taxon>Eubacteriales</taxon>
        <taxon>Oscillospiraceae</taxon>
        <taxon>Ruminococcus</taxon>
    </lineage>
</organism>
<protein>
    <submittedName>
        <fullName evidence="4">Galactoside O-acetyltransferase</fullName>
    </submittedName>
</protein>
<dbReference type="PANTHER" id="PTHR23416:SF23">
    <property type="entry name" value="ACETYLTRANSFERASE C18B11.09C-RELATED"/>
    <property type="match status" value="1"/>
</dbReference>
<comment type="similarity">
    <text evidence="1">Belongs to the transferase hexapeptide repeat family.</text>
</comment>
<dbReference type="InterPro" id="IPR011004">
    <property type="entry name" value="Trimer_LpxA-like_sf"/>
</dbReference>
<dbReference type="InterPro" id="IPR051159">
    <property type="entry name" value="Hexapeptide_acetyltransf"/>
</dbReference>
<dbReference type="PANTHER" id="PTHR23416">
    <property type="entry name" value="SIALIC ACID SYNTHASE-RELATED"/>
    <property type="match status" value="1"/>
</dbReference>
<dbReference type="OrthoDB" id="9801697at2"/>
<evidence type="ECO:0000313" key="5">
    <source>
        <dbReference type="Proteomes" id="UP000301475"/>
    </source>
</evidence>
<proteinExistence type="inferred from homology"/>
<dbReference type="Proteomes" id="UP000301475">
    <property type="component" value="Chromosome"/>
</dbReference>
<evidence type="ECO:0000256" key="1">
    <source>
        <dbReference type="ARBA" id="ARBA00007274"/>
    </source>
</evidence>
<keyword evidence="3" id="KW-0677">Repeat</keyword>
<dbReference type="SUPFAM" id="SSF51161">
    <property type="entry name" value="Trimeric LpxA-like enzymes"/>
    <property type="match status" value="1"/>
</dbReference>
<dbReference type="Pfam" id="PF00132">
    <property type="entry name" value="Hexapep"/>
    <property type="match status" value="1"/>
</dbReference>
<sequence>MDCKEERVDMRNHTAEDIKKMQETNKLVFQLNHTMPMSEEYSDLLQKIFGNIGEGSFVSAPIQGTCFDEVKIGNNVFVNSNCLFMSRGGITIKDNVQIASNCQLLSNNHDFYDRQILTCKPVVIEEGAWIGAGATIMPGIRVGKNAIVGACSVVTHDVPDCAVVVGSPAKVIKTLDKDKFKTE</sequence>
<dbReference type="InterPro" id="IPR001451">
    <property type="entry name" value="Hexapep"/>
</dbReference>
<dbReference type="KEGG" id="ruj:E5Z56_03615"/>
<dbReference type="RefSeq" id="WP_138156567.1">
    <property type="nucleotide sequence ID" value="NZ_CP039381.1"/>
</dbReference>
<evidence type="ECO:0000256" key="3">
    <source>
        <dbReference type="ARBA" id="ARBA00022737"/>
    </source>
</evidence>
<name>A0A4P8XWK8_9FIRM</name>
<dbReference type="EMBL" id="CP039381">
    <property type="protein sequence ID" value="QCT06499.1"/>
    <property type="molecule type" value="Genomic_DNA"/>
</dbReference>
<accession>A0A4P8XWK8</accession>